<dbReference type="AlphaFoldDB" id="A0A9P0YKX0"/>
<feature type="compositionally biased region" description="Basic and acidic residues" evidence="1">
    <location>
        <begin position="65"/>
        <end position="81"/>
    </location>
</feature>
<organism evidence="2 3">
    <name type="scientific">Cuscuta europaea</name>
    <name type="common">European dodder</name>
    <dbReference type="NCBI Taxonomy" id="41803"/>
    <lineage>
        <taxon>Eukaryota</taxon>
        <taxon>Viridiplantae</taxon>
        <taxon>Streptophyta</taxon>
        <taxon>Embryophyta</taxon>
        <taxon>Tracheophyta</taxon>
        <taxon>Spermatophyta</taxon>
        <taxon>Magnoliopsida</taxon>
        <taxon>eudicotyledons</taxon>
        <taxon>Gunneridae</taxon>
        <taxon>Pentapetalae</taxon>
        <taxon>asterids</taxon>
        <taxon>lamiids</taxon>
        <taxon>Solanales</taxon>
        <taxon>Convolvulaceae</taxon>
        <taxon>Cuscuteae</taxon>
        <taxon>Cuscuta</taxon>
        <taxon>Cuscuta subgen. Cuscuta</taxon>
    </lineage>
</organism>
<dbReference type="Proteomes" id="UP001152484">
    <property type="component" value="Unassembled WGS sequence"/>
</dbReference>
<feature type="compositionally biased region" description="Acidic residues" evidence="1">
    <location>
        <begin position="20"/>
        <end position="34"/>
    </location>
</feature>
<proteinExistence type="predicted"/>
<comment type="caution">
    <text evidence="2">The sequence shown here is derived from an EMBL/GenBank/DDBJ whole genome shotgun (WGS) entry which is preliminary data.</text>
</comment>
<reference evidence="2" key="1">
    <citation type="submission" date="2022-07" db="EMBL/GenBank/DDBJ databases">
        <authorList>
            <person name="Macas J."/>
            <person name="Novak P."/>
            <person name="Neumann P."/>
        </authorList>
    </citation>
    <scope>NUCLEOTIDE SEQUENCE</scope>
</reference>
<gene>
    <name evidence="2" type="ORF">CEURO_LOCUS2164</name>
</gene>
<evidence type="ECO:0000313" key="2">
    <source>
        <dbReference type="EMBL" id="CAH9065072.1"/>
    </source>
</evidence>
<dbReference type="OrthoDB" id="1223762at2759"/>
<dbReference type="EMBL" id="CAMAPE010000005">
    <property type="protein sequence ID" value="CAH9065072.1"/>
    <property type="molecule type" value="Genomic_DNA"/>
</dbReference>
<keyword evidence="3" id="KW-1185">Reference proteome</keyword>
<evidence type="ECO:0000256" key="1">
    <source>
        <dbReference type="SAM" id="MobiDB-lite"/>
    </source>
</evidence>
<feature type="region of interest" description="Disordered" evidence="1">
    <location>
        <begin position="1"/>
        <end position="99"/>
    </location>
</feature>
<accession>A0A9P0YKX0</accession>
<protein>
    <submittedName>
        <fullName evidence="2">Uncharacterized protein</fullName>
    </submittedName>
</protein>
<evidence type="ECO:0000313" key="3">
    <source>
        <dbReference type="Proteomes" id="UP001152484"/>
    </source>
</evidence>
<feature type="compositionally biased region" description="Basic and acidic residues" evidence="1">
    <location>
        <begin position="1"/>
        <end position="19"/>
    </location>
</feature>
<feature type="compositionally biased region" description="Polar residues" evidence="1">
    <location>
        <begin position="41"/>
        <end position="62"/>
    </location>
</feature>
<name>A0A9P0YKX0_CUSEU</name>
<sequence>MTTDNKEKIEQIKSSWKDEPEPEAEYNSDSDLDLILEPRTTVESNLTPTSPEHDQGQTPISSSKRKTEDIDGSKEISDDKTLGSTNKNKKLKEVKKEKL</sequence>